<protein>
    <submittedName>
        <fullName evidence="2">Uncharacterized protein</fullName>
    </submittedName>
</protein>
<proteinExistence type="predicted"/>
<dbReference type="EMBL" id="AKHW03002600">
    <property type="protein sequence ID" value="KYO37723.1"/>
    <property type="molecule type" value="Genomic_DNA"/>
</dbReference>
<feature type="region of interest" description="Disordered" evidence="1">
    <location>
        <begin position="119"/>
        <end position="141"/>
    </location>
</feature>
<dbReference type="Proteomes" id="UP000050525">
    <property type="component" value="Unassembled WGS sequence"/>
</dbReference>
<gene>
    <name evidence="2" type="ORF">Y1Q_0022017</name>
</gene>
<keyword evidence="3" id="KW-1185">Reference proteome</keyword>
<name>A0A151NLQ6_ALLMI</name>
<evidence type="ECO:0000313" key="3">
    <source>
        <dbReference type="Proteomes" id="UP000050525"/>
    </source>
</evidence>
<comment type="caution">
    <text evidence="2">The sequence shown here is derived from an EMBL/GenBank/DDBJ whole genome shotgun (WGS) entry which is preliminary data.</text>
</comment>
<dbReference type="AlphaFoldDB" id="A0A151NLQ6"/>
<evidence type="ECO:0000313" key="2">
    <source>
        <dbReference type="EMBL" id="KYO37723.1"/>
    </source>
</evidence>
<accession>A0A151NLQ6</accession>
<evidence type="ECO:0000256" key="1">
    <source>
        <dbReference type="SAM" id="MobiDB-lite"/>
    </source>
</evidence>
<organism evidence="2 3">
    <name type="scientific">Alligator mississippiensis</name>
    <name type="common">American alligator</name>
    <dbReference type="NCBI Taxonomy" id="8496"/>
    <lineage>
        <taxon>Eukaryota</taxon>
        <taxon>Metazoa</taxon>
        <taxon>Chordata</taxon>
        <taxon>Craniata</taxon>
        <taxon>Vertebrata</taxon>
        <taxon>Euteleostomi</taxon>
        <taxon>Archelosauria</taxon>
        <taxon>Archosauria</taxon>
        <taxon>Crocodylia</taxon>
        <taxon>Alligatoridae</taxon>
        <taxon>Alligatorinae</taxon>
        <taxon>Alligator</taxon>
    </lineage>
</organism>
<reference evidence="2 3" key="1">
    <citation type="journal article" date="2012" name="Genome Biol.">
        <title>Sequencing three crocodilian genomes to illuminate the evolution of archosaurs and amniotes.</title>
        <authorList>
            <person name="St John J.A."/>
            <person name="Braun E.L."/>
            <person name="Isberg S.R."/>
            <person name="Miles L.G."/>
            <person name="Chong A.Y."/>
            <person name="Gongora J."/>
            <person name="Dalzell P."/>
            <person name="Moran C."/>
            <person name="Bed'hom B."/>
            <person name="Abzhanov A."/>
            <person name="Burgess S.C."/>
            <person name="Cooksey A.M."/>
            <person name="Castoe T.A."/>
            <person name="Crawford N.G."/>
            <person name="Densmore L.D."/>
            <person name="Drew J.C."/>
            <person name="Edwards S.V."/>
            <person name="Faircloth B.C."/>
            <person name="Fujita M.K."/>
            <person name="Greenwold M.J."/>
            <person name="Hoffmann F.G."/>
            <person name="Howard J.M."/>
            <person name="Iguchi T."/>
            <person name="Janes D.E."/>
            <person name="Khan S.Y."/>
            <person name="Kohno S."/>
            <person name="de Koning A.J."/>
            <person name="Lance S.L."/>
            <person name="McCarthy F.M."/>
            <person name="McCormack J.E."/>
            <person name="Merchant M.E."/>
            <person name="Peterson D.G."/>
            <person name="Pollock D.D."/>
            <person name="Pourmand N."/>
            <person name="Raney B.J."/>
            <person name="Roessler K.A."/>
            <person name="Sanford J.R."/>
            <person name="Sawyer R.H."/>
            <person name="Schmidt C.J."/>
            <person name="Triplett E.W."/>
            <person name="Tuberville T.D."/>
            <person name="Venegas-Anaya M."/>
            <person name="Howard J.T."/>
            <person name="Jarvis E.D."/>
            <person name="Guillette L.J.Jr."/>
            <person name="Glenn T.C."/>
            <person name="Green R.E."/>
            <person name="Ray D.A."/>
        </authorList>
    </citation>
    <scope>NUCLEOTIDE SEQUENCE [LARGE SCALE GENOMIC DNA]</scope>
    <source>
        <strain evidence="2">KSC_2009_1</strain>
    </source>
</reference>
<sequence>MEHHVPQHVLEGSAHLQDSLPGGGLAHTKEVADMQVDMVSVSKTIASRVSAGKSCHMVSVLPLQVQVELIQEVLEGGLGHPEHLQPLLIIPGGLDDVQPPVLAGQVGPEAMGLEAQEGMDGPSSGMQDHVISVPARDTDEQ</sequence>